<dbReference type="AlphaFoldDB" id="A0A268P1F0"/>
<accession>A0A268P1F0</accession>
<dbReference type="InterPro" id="IPR001486">
    <property type="entry name" value="Hemoglobin_trunc"/>
</dbReference>
<keyword evidence="2" id="KW-0813">Transport</keyword>
<gene>
    <name evidence="9" type="ORF">CHH61_13125</name>
    <name evidence="8" type="ORF">CHH72_07925</name>
</gene>
<dbReference type="InterPro" id="IPR009050">
    <property type="entry name" value="Globin-like_sf"/>
</dbReference>
<comment type="similarity">
    <text evidence="6">Belongs to the truncated hemoglobin family. Group II subfamily.</text>
</comment>
<keyword evidence="5" id="KW-0408">Iron</keyword>
<dbReference type="GO" id="GO:0020037">
    <property type="term" value="F:heme binding"/>
    <property type="evidence" value="ECO:0007669"/>
    <property type="project" value="InterPro"/>
</dbReference>
<evidence type="ECO:0000256" key="4">
    <source>
        <dbReference type="ARBA" id="ARBA00022723"/>
    </source>
</evidence>
<reference evidence="10 11" key="1">
    <citation type="submission" date="2017-07" db="EMBL/GenBank/DDBJ databases">
        <title>Isolation and whole genome analysis of endospore-forming bacteria from heroin.</title>
        <authorList>
            <person name="Kalinowski J."/>
            <person name="Ahrens B."/>
            <person name="Al-Dilaimi A."/>
            <person name="Winkler A."/>
            <person name="Wibberg D."/>
            <person name="Schleenbecker U."/>
            <person name="Ruckert C."/>
            <person name="Wolfel R."/>
            <person name="Grass G."/>
        </authorList>
    </citation>
    <scope>NUCLEOTIDE SEQUENCE [LARGE SCALE GENOMIC DNA]</scope>
    <source>
        <strain evidence="9 10">7523-2</strain>
        <strain evidence="8 11">7539</strain>
    </source>
</reference>
<dbReference type="Pfam" id="PF01152">
    <property type="entry name" value="Bac_globin"/>
    <property type="match status" value="1"/>
</dbReference>
<sequence>MPDQRNEQSPFEALGGEEKISELVDAFYRYIAAHEDVRHLFPEDLTHTAYKQKRFLTQFFGGPPLYTEEFGHPRLRARHMPFVISPVQAEAWLSCMERAMDDVHLSGDIRDYMMHRLRLTAHHMVNHPTPG</sequence>
<dbReference type="InterPro" id="IPR044203">
    <property type="entry name" value="GlbO/GLB3-like"/>
</dbReference>
<name>A0A268P1F0_SHOCL</name>
<protein>
    <submittedName>
        <fullName evidence="8">Globin</fullName>
    </submittedName>
</protein>
<evidence type="ECO:0000256" key="5">
    <source>
        <dbReference type="ARBA" id="ARBA00023004"/>
    </source>
</evidence>
<dbReference type="EMBL" id="NPBS01000068">
    <property type="protein sequence ID" value="PAF25527.1"/>
    <property type="molecule type" value="Genomic_DNA"/>
</dbReference>
<keyword evidence="4" id="KW-0479">Metal-binding</keyword>
<dbReference type="PANTHER" id="PTHR47366:SF1">
    <property type="entry name" value="TWO-ON-TWO HEMOGLOBIN-3"/>
    <property type="match status" value="1"/>
</dbReference>
<organism evidence="8 11">
    <name type="scientific">Shouchella clausii</name>
    <name type="common">Alkalihalobacillus clausii</name>
    <dbReference type="NCBI Taxonomy" id="79880"/>
    <lineage>
        <taxon>Bacteria</taxon>
        <taxon>Bacillati</taxon>
        <taxon>Bacillota</taxon>
        <taxon>Bacilli</taxon>
        <taxon>Bacillales</taxon>
        <taxon>Bacillaceae</taxon>
        <taxon>Shouchella</taxon>
    </lineage>
</organism>
<evidence type="ECO:0000256" key="7">
    <source>
        <dbReference type="PIRSR" id="PIRSR601486-1"/>
    </source>
</evidence>
<dbReference type="OMA" id="QYWGGPT"/>
<dbReference type="GO" id="GO:0005344">
    <property type="term" value="F:oxygen carrier activity"/>
    <property type="evidence" value="ECO:0007669"/>
    <property type="project" value="InterPro"/>
</dbReference>
<evidence type="ECO:0000313" key="11">
    <source>
        <dbReference type="Proteomes" id="UP000216207"/>
    </source>
</evidence>
<comment type="cofactor">
    <cofactor evidence="1">
        <name>heme</name>
        <dbReference type="ChEBI" id="CHEBI:30413"/>
    </cofactor>
</comment>
<dbReference type="SUPFAM" id="SSF46458">
    <property type="entry name" value="Globin-like"/>
    <property type="match status" value="1"/>
</dbReference>
<evidence type="ECO:0000256" key="1">
    <source>
        <dbReference type="ARBA" id="ARBA00001971"/>
    </source>
</evidence>
<dbReference type="InterPro" id="IPR019795">
    <property type="entry name" value="Globin_bac-like_CS"/>
</dbReference>
<dbReference type="PROSITE" id="PS01213">
    <property type="entry name" value="GLOBIN_FAM_2"/>
    <property type="match status" value="1"/>
</dbReference>
<keyword evidence="3 7" id="KW-0349">Heme</keyword>
<dbReference type="GO" id="GO:0019825">
    <property type="term" value="F:oxygen binding"/>
    <property type="evidence" value="ECO:0007669"/>
    <property type="project" value="InterPro"/>
</dbReference>
<dbReference type="Gene3D" id="1.10.490.10">
    <property type="entry name" value="Globins"/>
    <property type="match status" value="1"/>
</dbReference>
<dbReference type="Proteomes" id="UP000216133">
    <property type="component" value="Unassembled WGS sequence"/>
</dbReference>
<evidence type="ECO:0000313" key="8">
    <source>
        <dbReference type="EMBL" id="PAE89557.1"/>
    </source>
</evidence>
<dbReference type="Proteomes" id="UP000216207">
    <property type="component" value="Unassembled WGS sequence"/>
</dbReference>
<comment type="caution">
    <text evidence="8">The sequence shown here is derived from an EMBL/GenBank/DDBJ whole genome shotgun (WGS) entry which is preliminary data.</text>
</comment>
<dbReference type="PANTHER" id="PTHR47366">
    <property type="entry name" value="TWO-ON-TWO HEMOGLOBIN-3"/>
    <property type="match status" value="1"/>
</dbReference>
<dbReference type="FunFam" id="1.10.490.10:FF:000004">
    <property type="entry name" value="Group 2 hemoglobin yjbI"/>
    <property type="match status" value="1"/>
</dbReference>
<feature type="binding site" description="distal binding residue" evidence="7">
    <location>
        <position position="122"/>
    </location>
    <ligand>
        <name>heme</name>
        <dbReference type="ChEBI" id="CHEBI:30413"/>
    </ligand>
    <ligandPart>
        <name>Fe</name>
        <dbReference type="ChEBI" id="CHEBI:18248"/>
    </ligandPart>
</feature>
<dbReference type="InterPro" id="IPR012292">
    <property type="entry name" value="Globin/Proto"/>
</dbReference>
<proteinExistence type="inferred from homology"/>
<dbReference type="RefSeq" id="WP_011247367.1">
    <property type="nucleotide sequence ID" value="NZ_BOQQ01000002.1"/>
</dbReference>
<dbReference type="EMBL" id="NPCC01000008">
    <property type="protein sequence ID" value="PAE89557.1"/>
    <property type="molecule type" value="Genomic_DNA"/>
</dbReference>
<evidence type="ECO:0000313" key="10">
    <source>
        <dbReference type="Proteomes" id="UP000216133"/>
    </source>
</evidence>
<evidence type="ECO:0000313" key="9">
    <source>
        <dbReference type="EMBL" id="PAF25527.1"/>
    </source>
</evidence>
<evidence type="ECO:0000256" key="3">
    <source>
        <dbReference type="ARBA" id="ARBA00022617"/>
    </source>
</evidence>
<evidence type="ECO:0000256" key="2">
    <source>
        <dbReference type="ARBA" id="ARBA00022448"/>
    </source>
</evidence>
<dbReference type="GO" id="GO:0046872">
    <property type="term" value="F:metal ion binding"/>
    <property type="evidence" value="ECO:0007669"/>
    <property type="project" value="UniProtKB-KW"/>
</dbReference>
<evidence type="ECO:0000256" key="6">
    <source>
        <dbReference type="ARBA" id="ARBA00034496"/>
    </source>
</evidence>
<dbReference type="GeneID" id="86926760"/>